<dbReference type="PROSITE" id="PS50109">
    <property type="entry name" value="HIS_KIN"/>
    <property type="match status" value="1"/>
</dbReference>
<keyword evidence="6" id="KW-0004">4Fe-4S</keyword>
<dbReference type="PRINTS" id="PR00344">
    <property type="entry name" value="BCTRLSENSOR"/>
</dbReference>
<organism evidence="20 21">
    <name type="scientific">Nonomuraea maritima</name>
    <dbReference type="NCBI Taxonomy" id="683260"/>
    <lineage>
        <taxon>Bacteria</taxon>
        <taxon>Bacillati</taxon>
        <taxon>Actinomycetota</taxon>
        <taxon>Actinomycetes</taxon>
        <taxon>Streptosporangiales</taxon>
        <taxon>Streptosporangiaceae</taxon>
        <taxon>Nonomuraea</taxon>
    </lineage>
</organism>
<comment type="catalytic activity">
    <reaction evidence="1">
        <text>ATP + protein L-histidine = ADP + protein N-phospho-L-histidine.</text>
        <dbReference type="EC" id="2.7.13.3"/>
    </reaction>
</comment>
<dbReference type="InterPro" id="IPR005467">
    <property type="entry name" value="His_kinase_dom"/>
</dbReference>
<evidence type="ECO:0000256" key="15">
    <source>
        <dbReference type="ARBA" id="ARBA00030800"/>
    </source>
</evidence>
<dbReference type="CDD" id="cd16917">
    <property type="entry name" value="HATPase_UhpB-NarQ-NarX-like"/>
    <property type="match status" value="1"/>
</dbReference>
<evidence type="ECO:0000313" key="20">
    <source>
        <dbReference type="EMBL" id="SDK37460.1"/>
    </source>
</evidence>
<dbReference type="PANTHER" id="PTHR24421">
    <property type="entry name" value="NITRATE/NITRITE SENSOR PROTEIN NARX-RELATED"/>
    <property type="match status" value="1"/>
</dbReference>
<dbReference type="InterPro" id="IPR036890">
    <property type="entry name" value="HATPase_C_sf"/>
</dbReference>
<sequence>MSHDVHVEEPQGRLAPPCGPGGGPGGAAGADAWNHAATWEAVLVFTVLASALFAVLSDPALPSAWAAAGLLLALLPLYYVLGRPAIRCASARRTGLYFALLVLLFAVAAYLDPVANLVLFGLYPQCFIAAPYRRALVVAAALAFTPPLLTLVFARDATALLVMTAIAVSQVAFAALFGFWIGRIITQSSERARLIKELEDSRAEVARLSAERGALAERERLAGEIHDTLAQGFTSIIMLVQAAQAQPDPSRHLKLAVRTARENLSEARALIAALAPAPLDGSTLADALNRLTARLGEETGLASGFETRGTSRALPPPVDVVLVRAVQEGLSNVRKHARASRVRVELEYGDREVALRIMDDGAGLSPAQGHDGYGLRAMRTRVEQAGGVLRVDGVPGGGTTLEIFIPDKEL</sequence>
<dbReference type="GO" id="GO:0046872">
    <property type="term" value="F:metal ion binding"/>
    <property type="evidence" value="ECO:0007669"/>
    <property type="project" value="UniProtKB-KW"/>
</dbReference>
<dbReference type="Pfam" id="PF07730">
    <property type="entry name" value="HisKA_3"/>
    <property type="match status" value="1"/>
</dbReference>
<evidence type="ECO:0000256" key="13">
    <source>
        <dbReference type="ARBA" id="ARBA00023014"/>
    </source>
</evidence>
<dbReference type="SMART" id="SM00387">
    <property type="entry name" value="HATPase_c"/>
    <property type="match status" value="1"/>
</dbReference>
<evidence type="ECO:0000256" key="14">
    <source>
        <dbReference type="ARBA" id="ARBA00024827"/>
    </source>
</evidence>
<evidence type="ECO:0000256" key="18">
    <source>
        <dbReference type="SAM" id="Phobius"/>
    </source>
</evidence>
<feature type="region of interest" description="Disordered" evidence="17">
    <location>
        <begin position="1"/>
        <end position="26"/>
    </location>
</feature>
<keyword evidence="8" id="KW-0808">Transferase</keyword>
<dbReference type="Pfam" id="PF02518">
    <property type="entry name" value="HATPase_c"/>
    <property type="match status" value="1"/>
</dbReference>
<dbReference type="PANTHER" id="PTHR24421:SF62">
    <property type="entry name" value="SENSORY TRANSDUCTION HISTIDINE KINASE"/>
    <property type="match status" value="1"/>
</dbReference>
<dbReference type="AlphaFoldDB" id="A0A1G9BE84"/>
<keyword evidence="18" id="KW-1133">Transmembrane helix</keyword>
<evidence type="ECO:0000259" key="19">
    <source>
        <dbReference type="PROSITE" id="PS50109"/>
    </source>
</evidence>
<dbReference type="EC" id="2.7.13.3" evidence="4"/>
<evidence type="ECO:0000256" key="4">
    <source>
        <dbReference type="ARBA" id="ARBA00012438"/>
    </source>
</evidence>
<proteinExistence type="predicted"/>
<comment type="cofactor">
    <cofactor evidence="2">
        <name>[4Fe-4S] cluster</name>
        <dbReference type="ChEBI" id="CHEBI:49883"/>
    </cofactor>
</comment>
<keyword evidence="11" id="KW-0408">Iron</keyword>
<dbReference type="STRING" id="683260.SAMN05421874_107120"/>
<evidence type="ECO:0000313" key="21">
    <source>
        <dbReference type="Proteomes" id="UP000198683"/>
    </source>
</evidence>
<evidence type="ECO:0000256" key="9">
    <source>
        <dbReference type="ARBA" id="ARBA00022723"/>
    </source>
</evidence>
<evidence type="ECO:0000256" key="3">
    <source>
        <dbReference type="ARBA" id="ARBA00004496"/>
    </source>
</evidence>
<keyword evidence="13" id="KW-0411">Iron-sulfur</keyword>
<evidence type="ECO:0000256" key="2">
    <source>
        <dbReference type="ARBA" id="ARBA00001966"/>
    </source>
</evidence>
<evidence type="ECO:0000256" key="8">
    <source>
        <dbReference type="ARBA" id="ARBA00022679"/>
    </source>
</evidence>
<reference evidence="20 21" key="1">
    <citation type="submission" date="2016-10" db="EMBL/GenBank/DDBJ databases">
        <authorList>
            <person name="de Groot N.N."/>
        </authorList>
    </citation>
    <scope>NUCLEOTIDE SEQUENCE [LARGE SCALE GENOMIC DNA]</scope>
    <source>
        <strain evidence="20 21">CGMCC 4.5681</strain>
    </source>
</reference>
<evidence type="ECO:0000256" key="5">
    <source>
        <dbReference type="ARBA" id="ARBA00017322"/>
    </source>
</evidence>
<keyword evidence="7" id="KW-0963">Cytoplasm</keyword>
<dbReference type="GO" id="GO:0016020">
    <property type="term" value="C:membrane"/>
    <property type="evidence" value="ECO:0007669"/>
    <property type="project" value="InterPro"/>
</dbReference>
<dbReference type="Gene3D" id="1.20.5.1930">
    <property type="match status" value="1"/>
</dbReference>
<dbReference type="Gene3D" id="3.30.565.10">
    <property type="entry name" value="Histidine kinase-like ATPase, C-terminal domain"/>
    <property type="match status" value="1"/>
</dbReference>
<dbReference type="InterPro" id="IPR050482">
    <property type="entry name" value="Sensor_HK_TwoCompSys"/>
</dbReference>
<evidence type="ECO:0000256" key="17">
    <source>
        <dbReference type="SAM" id="MobiDB-lite"/>
    </source>
</evidence>
<evidence type="ECO:0000256" key="11">
    <source>
        <dbReference type="ARBA" id="ARBA00023004"/>
    </source>
</evidence>
<keyword evidence="16" id="KW-0175">Coiled coil</keyword>
<name>A0A1G9BE84_9ACTN</name>
<dbReference type="GO" id="GO:0005737">
    <property type="term" value="C:cytoplasm"/>
    <property type="evidence" value="ECO:0007669"/>
    <property type="project" value="UniProtKB-SubCell"/>
</dbReference>
<keyword evidence="12" id="KW-0902">Two-component regulatory system</keyword>
<dbReference type="GO" id="GO:0000155">
    <property type="term" value="F:phosphorelay sensor kinase activity"/>
    <property type="evidence" value="ECO:0007669"/>
    <property type="project" value="InterPro"/>
</dbReference>
<keyword evidence="18" id="KW-0472">Membrane</keyword>
<evidence type="ECO:0000256" key="1">
    <source>
        <dbReference type="ARBA" id="ARBA00000085"/>
    </source>
</evidence>
<feature type="transmembrane region" description="Helical" evidence="18">
    <location>
        <begin position="160"/>
        <end position="181"/>
    </location>
</feature>
<dbReference type="InterPro" id="IPR003594">
    <property type="entry name" value="HATPase_dom"/>
</dbReference>
<dbReference type="EMBL" id="FNFB01000007">
    <property type="protein sequence ID" value="SDK37460.1"/>
    <property type="molecule type" value="Genomic_DNA"/>
</dbReference>
<keyword evidence="10 20" id="KW-0418">Kinase</keyword>
<dbReference type="PIRSF" id="PIRSF037434">
    <property type="entry name" value="STHK_ChrS"/>
    <property type="match status" value="1"/>
</dbReference>
<dbReference type="InterPro" id="IPR017205">
    <property type="entry name" value="Sig_transdc_His_kinase_ChrS"/>
</dbReference>
<accession>A0A1G9BE84</accession>
<dbReference type="GO" id="GO:0051539">
    <property type="term" value="F:4 iron, 4 sulfur cluster binding"/>
    <property type="evidence" value="ECO:0007669"/>
    <property type="project" value="UniProtKB-KW"/>
</dbReference>
<dbReference type="GO" id="GO:0046983">
    <property type="term" value="F:protein dimerization activity"/>
    <property type="evidence" value="ECO:0007669"/>
    <property type="project" value="InterPro"/>
</dbReference>
<gene>
    <name evidence="20" type="ORF">SAMN05421874_107120</name>
</gene>
<comment type="function">
    <text evidence="14">Member of the two-component regulatory system NreB/NreC involved in the control of dissimilatory nitrate/nitrite reduction in response to oxygen. NreB functions as a direct oxygen sensor histidine kinase which is autophosphorylated, in the absence of oxygen, probably at the conserved histidine residue, and transfers its phosphate group probably to a conserved aspartate residue of NreC. NreB/NreC activates the expression of the nitrate (narGHJI) and nitrite (nir) reductase operons, as well as the putative nitrate transporter gene narT.</text>
</comment>
<dbReference type="Proteomes" id="UP000198683">
    <property type="component" value="Unassembled WGS sequence"/>
</dbReference>
<dbReference type="InterPro" id="IPR004358">
    <property type="entry name" value="Sig_transdc_His_kin-like_C"/>
</dbReference>
<evidence type="ECO:0000256" key="7">
    <source>
        <dbReference type="ARBA" id="ARBA00022490"/>
    </source>
</evidence>
<feature type="coiled-coil region" evidence="16">
    <location>
        <begin position="191"/>
        <end position="218"/>
    </location>
</feature>
<feature type="compositionally biased region" description="Basic and acidic residues" evidence="17">
    <location>
        <begin position="1"/>
        <end position="11"/>
    </location>
</feature>
<feature type="transmembrane region" description="Helical" evidence="18">
    <location>
        <begin position="135"/>
        <end position="154"/>
    </location>
</feature>
<dbReference type="SUPFAM" id="SSF55874">
    <property type="entry name" value="ATPase domain of HSP90 chaperone/DNA topoisomerase II/histidine kinase"/>
    <property type="match status" value="1"/>
</dbReference>
<feature type="domain" description="Histidine kinase" evidence="19">
    <location>
        <begin position="322"/>
        <end position="409"/>
    </location>
</feature>
<keyword evidence="9" id="KW-0479">Metal-binding</keyword>
<comment type="subcellular location">
    <subcellularLocation>
        <location evidence="3">Cytoplasm</location>
    </subcellularLocation>
</comment>
<feature type="transmembrane region" description="Helical" evidence="18">
    <location>
        <begin position="96"/>
        <end position="123"/>
    </location>
</feature>
<dbReference type="InterPro" id="IPR011712">
    <property type="entry name" value="Sig_transdc_His_kin_sub3_dim/P"/>
</dbReference>
<evidence type="ECO:0000256" key="16">
    <source>
        <dbReference type="SAM" id="Coils"/>
    </source>
</evidence>
<evidence type="ECO:0000256" key="12">
    <source>
        <dbReference type="ARBA" id="ARBA00023012"/>
    </source>
</evidence>
<feature type="transmembrane region" description="Helical" evidence="18">
    <location>
        <begin position="63"/>
        <end position="81"/>
    </location>
</feature>
<evidence type="ECO:0000256" key="10">
    <source>
        <dbReference type="ARBA" id="ARBA00022777"/>
    </source>
</evidence>
<keyword evidence="18" id="KW-0812">Transmembrane</keyword>
<evidence type="ECO:0000256" key="6">
    <source>
        <dbReference type="ARBA" id="ARBA00022485"/>
    </source>
</evidence>
<protein>
    <recommendedName>
        <fullName evidence="5">Oxygen sensor histidine kinase NreB</fullName>
        <ecNumber evidence="4">2.7.13.3</ecNumber>
    </recommendedName>
    <alternativeName>
        <fullName evidence="15">Nitrogen regulation protein B</fullName>
    </alternativeName>
</protein>
<keyword evidence="21" id="KW-1185">Reference proteome</keyword>